<evidence type="ECO:0000313" key="6">
    <source>
        <dbReference type="EMBL" id="KAK3676663.1"/>
    </source>
</evidence>
<keyword evidence="7" id="KW-1185">Reference proteome</keyword>
<organism evidence="6 7">
    <name type="scientific">Recurvomyces mirabilis</name>
    <dbReference type="NCBI Taxonomy" id="574656"/>
    <lineage>
        <taxon>Eukaryota</taxon>
        <taxon>Fungi</taxon>
        <taxon>Dikarya</taxon>
        <taxon>Ascomycota</taxon>
        <taxon>Pezizomycotina</taxon>
        <taxon>Dothideomycetes</taxon>
        <taxon>Dothideomycetidae</taxon>
        <taxon>Mycosphaerellales</taxon>
        <taxon>Teratosphaeriaceae</taxon>
        <taxon>Recurvomyces</taxon>
    </lineage>
</organism>
<comment type="similarity">
    <text evidence="1">Belongs to the CACTIN family.</text>
</comment>
<dbReference type="PANTHER" id="PTHR21737:SF4">
    <property type="entry name" value="SPLICING FACTOR CACTIN"/>
    <property type="match status" value="1"/>
</dbReference>
<accession>A0AAE0WRU4</accession>
<dbReference type="PANTHER" id="PTHR21737">
    <property type="entry name" value="POLYGLUTAMINE BINDING PROTEIN 1/MARVEL MEMBRANE-ASSOCIATING DOMAIN CONTAINING 3"/>
    <property type="match status" value="1"/>
</dbReference>
<name>A0AAE0WRU4_9PEZI</name>
<evidence type="ECO:0000256" key="3">
    <source>
        <dbReference type="SAM" id="MobiDB-lite"/>
    </source>
</evidence>
<dbReference type="SMART" id="SM01050">
    <property type="entry name" value="CactinC_cactus"/>
    <property type="match status" value="1"/>
</dbReference>
<protein>
    <recommendedName>
        <fullName evidence="2">Splicing factor Cactin</fullName>
    </recommendedName>
</protein>
<feature type="domain" description="Splicing factor cactin central" evidence="5">
    <location>
        <begin position="11"/>
        <end position="199"/>
    </location>
</feature>
<proteinExistence type="inferred from homology"/>
<dbReference type="InterPro" id="IPR018816">
    <property type="entry name" value="Cactin_central"/>
</dbReference>
<feature type="compositionally biased region" description="Low complexity" evidence="3">
    <location>
        <begin position="284"/>
        <end position="293"/>
    </location>
</feature>
<comment type="caution">
    <text evidence="6">The sequence shown here is derived from an EMBL/GenBank/DDBJ whole genome shotgun (WGS) entry which is preliminary data.</text>
</comment>
<dbReference type="EMBL" id="JAUTXT010000009">
    <property type="protein sequence ID" value="KAK3676663.1"/>
    <property type="molecule type" value="Genomic_DNA"/>
</dbReference>
<feature type="region of interest" description="Disordered" evidence="3">
    <location>
        <begin position="268"/>
        <end position="293"/>
    </location>
</feature>
<evidence type="ECO:0000256" key="2">
    <source>
        <dbReference type="ARBA" id="ARBA00034534"/>
    </source>
</evidence>
<reference evidence="6" key="1">
    <citation type="submission" date="2023-07" db="EMBL/GenBank/DDBJ databases">
        <title>Black Yeasts Isolated from many extreme environments.</title>
        <authorList>
            <person name="Coleine C."/>
            <person name="Stajich J.E."/>
            <person name="Selbmann L."/>
        </authorList>
    </citation>
    <scope>NUCLEOTIDE SEQUENCE</scope>
    <source>
        <strain evidence="6">CCFEE 5485</strain>
    </source>
</reference>
<dbReference type="Proteomes" id="UP001274830">
    <property type="component" value="Unassembled WGS sequence"/>
</dbReference>
<evidence type="ECO:0000313" key="7">
    <source>
        <dbReference type="Proteomes" id="UP001274830"/>
    </source>
</evidence>
<dbReference type="GO" id="GO:0045292">
    <property type="term" value="P:mRNA cis splicing, via spliceosome"/>
    <property type="evidence" value="ECO:0007669"/>
    <property type="project" value="TreeGrafter"/>
</dbReference>
<sequence length="482" mass="54420">MSRSSVPAKRSAPDAQEAAWVADEDRFVLQQTKKKAAIRVKGGRASPIDWLAVILAATDPDRDPLDDEVDIDELDLQEPESVFTALHEKELAELEKGIDGYLALESARSSVEYWRTMKTTCTERRKSLKSDNEASARSVSSVAGDLDKLLGPKDLAGLEKLEKQVKTKLASDEPIDADYWEHLLKTLLTYKAKAKLKHVTDSIVRLRLEALRKEQREVAEARKEQSDAATEEEQDRLDLLSDAGFLKRVKSEREQVLKQGFIPGRKSLINATTSDEPSAKRQRISATSSPIPSTTITTITSISNSAQAAFDADLSKTLLPNEELLTPCTNLVTKGLSTWSATHPPRQPRYFARRITGYEWNKYNQTHYDADNPPPKVVQGYKFNILYPDLIPDAQGVVKAPTYRIEREGGRRRGEVDVGKAAGEEEMCLVRFLAGAPYEDLGFWVVDKEWDFSAKRERGFRSRFEKGVLQLHFQFKKIYYRK</sequence>
<evidence type="ECO:0000256" key="1">
    <source>
        <dbReference type="ARBA" id="ARBA00006895"/>
    </source>
</evidence>
<dbReference type="AlphaFoldDB" id="A0AAE0WRU4"/>
<dbReference type="GO" id="GO:0005737">
    <property type="term" value="C:cytoplasm"/>
    <property type="evidence" value="ECO:0007669"/>
    <property type="project" value="TreeGrafter"/>
</dbReference>
<feature type="domain" description="Splicing factor Cactin C-terminal" evidence="4">
    <location>
        <begin position="339"/>
        <end position="482"/>
    </location>
</feature>
<dbReference type="Pfam" id="PF09732">
    <property type="entry name" value="CactinC_cactus"/>
    <property type="match status" value="1"/>
</dbReference>
<dbReference type="InterPro" id="IPR019134">
    <property type="entry name" value="Cactin_C"/>
</dbReference>
<gene>
    <name evidence="6" type="ORF">LTR78_003438</name>
</gene>
<evidence type="ECO:0000259" key="5">
    <source>
        <dbReference type="Pfam" id="PF10312"/>
    </source>
</evidence>
<dbReference type="Pfam" id="PF10312">
    <property type="entry name" value="Cactin_mid"/>
    <property type="match status" value="1"/>
</dbReference>
<dbReference type="GO" id="GO:0005681">
    <property type="term" value="C:spliceosomal complex"/>
    <property type="evidence" value="ECO:0007669"/>
    <property type="project" value="TreeGrafter"/>
</dbReference>
<evidence type="ECO:0000259" key="4">
    <source>
        <dbReference type="Pfam" id="PF09732"/>
    </source>
</evidence>